<evidence type="ECO:0000313" key="4">
    <source>
        <dbReference type="Proteomes" id="UP001595872"/>
    </source>
</evidence>
<gene>
    <name evidence="3" type="ORF">ACFPCY_17875</name>
</gene>
<keyword evidence="3" id="KW-0012">Acyltransferase</keyword>
<accession>A0ABV9U0V0</accession>
<proteinExistence type="predicted"/>
<comment type="caution">
    <text evidence="3">The sequence shown here is derived from an EMBL/GenBank/DDBJ whole genome shotgun (WGS) entry which is preliminary data.</text>
</comment>
<evidence type="ECO:0000259" key="2">
    <source>
        <dbReference type="PROSITE" id="PS51671"/>
    </source>
</evidence>
<dbReference type="SUPFAM" id="SSF55021">
    <property type="entry name" value="ACT-like"/>
    <property type="match status" value="1"/>
</dbReference>
<reference evidence="4" key="1">
    <citation type="journal article" date="2019" name="Int. J. Syst. Evol. Microbiol.">
        <title>The Global Catalogue of Microorganisms (GCM) 10K type strain sequencing project: providing services to taxonomists for standard genome sequencing and annotation.</title>
        <authorList>
            <consortium name="The Broad Institute Genomics Platform"/>
            <consortium name="The Broad Institute Genome Sequencing Center for Infectious Disease"/>
            <person name="Wu L."/>
            <person name="Ma J."/>
        </authorList>
    </citation>
    <scope>NUCLEOTIDE SEQUENCE [LARGE SCALE GENOMIC DNA]</scope>
    <source>
        <strain evidence="4">KLKA75</strain>
    </source>
</reference>
<organism evidence="3 4">
    <name type="scientific">Actinomadura gamaensis</name>
    <dbReference type="NCBI Taxonomy" id="1763541"/>
    <lineage>
        <taxon>Bacteria</taxon>
        <taxon>Bacillati</taxon>
        <taxon>Actinomycetota</taxon>
        <taxon>Actinomycetes</taxon>
        <taxon>Streptosporangiales</taxon>
        <taxon>Thermomonosporaceae</taxon>
        <taxon>Actinomadura</taxon>
    </lineage>
</organism>
<dbReference type="GO" id="GO:0016746">
    <property type="term" value="F:acyltransferase activity"/>
    <property type="evidence" value="ECO:0007669"/>
    <property type="project" value="UniProtKB-KW"/>
</dbReference>
<evidence type="ECO:0000313" key="3">
    <source>
        <dbReference type="EMBL" id="MFC4909195.1"/>
    </source>
</evidence>
<dbReference type="InterPro" id="IPR000182">
    <property type="entry name" value="GNAT_dom"/>
</dbReference>
<keyword evidence="4" id="KW-1185">Reference proteome</keyword>
<feature type="domain" description="ACT" evidence="2">
    <location>
        <begin position="5"/>
        <end position="86"/>
    </location>
</feature>
<feature type="domain" description="N-acetyltransferase" evidence="1">
    <location>
        <begin position="187"/>
        <end position="339"/>
    </location>
</feature>
<keyword evidence="3" id="KW-0808">Transferase</keyword>
<dbReference type="InterPro" id="IPR045865">
    <property type="entry name" value="ACT-like_dom_sf"/>
</dbReference>
<dbReference type="Gene3D" id="3.30.70.260">
    <property type="match status" value="1"/>
</dbReference>
<name>A0ABV9U0V0_9ACTN</name>
<dbReference type="Gene3D" id="3.40.630.30">
    <property type="match status" value="1"/>
</dbReference>
<dbReference type="Proteomes" id="UP001595872">
    <property type="component" value="Unassembled WGS sequence"/>
</dbReference>
<dbReference type="InterPro" id="IPR002912">
    <property type="entry name" value="ACT_dom"/>
</dbReference>
<dbReference type="EC" id="2.3.1.-" evidence="3"/>
<dbReference type="PROSITE" id="PS51671">
    <property type="entry name" value="ACT"/>
    <property type="match status" value="1"/>
</dbReference>
<dbReference type="EMBL" id="JBHSIT010000005">
    <property type="protein sequence ID" value="MFC4909195.1"/>
    <property type="molecule type" value="Genomic_DNA"/>
</dbReference>
<protein>
    <submittedName>
        <fullName evidence="3">GNAT family N-acetyltransferase</fullName>
        <ecNumber evidence="3">2.3.1.-</ecNumber>
    </submittedName>
</protein>
<dbReference type="Pfam" id="PF13302">
    <property type="entry name" value="Acetyltransf_3"/>
    <property type="match status" value="1"/>
</dbReference>
<evidence type="ECO:0000259" key="1">
    <source>
        <dbReference type="PROSITE" id="PS51186"/>
    </source>
</evidence>
<dbReference type="SUPFAM" id="SSF55729">
    <property type="entry name" value="Acyl-CoA N-acyltransferases (Nat)"/>
    <property type="match status" value="1"/>
</dbReference>
<dbReference type="InterPro" id="IPR016181">
    <property type="entry name" value="Acyl_CoA_acyltransferase"/>
</dbReference>
<dbReference type="PROSITE" id="PS51186">
    <property type="entry name" value="GNAT"/>
    <property type="match status" value="1"/>
</dbReference>
<sequence>MPLLRIRTEIEDRPGRLAVLTAALAARGANILGLTVQVGTEGVVDEFVVDVPSGGAGPDELARAAASAGGVRTAVVPARPRELVDEPTRALALAARARVEPHALPEILAELLRAHEAAWTSGTAVYDDEDDVLTVRAGRRSVRLSRPDLPFTATEAARADALVRAALPAEPPSAASQRVTLADGTRVTVRPIERDDAGAVRAMHERCSLDSRRMRYFSPKPFPPRAAVERFCEPWHGVTLVAEGPDGSVLALAHLIHVLDPGVAEMAFLVEDAWQGRGLGRALAGLLIVLGRERGLVELRATALSENARMRRLLAGLGGRTRRTEEPGIVEVRLRLDGRPARPEPLRAGLA</sequence>
<dbReference type="RefSeq" id="WP_378256524.1">
    <property type="nucleotide sequence ID" value="NZ_JBHSIT010000005.1"/>
</dbReference>